<evidence type="ECO:0000313" key="2">
    <source>
        <dbReference type="EMBL" id="AYW90626.1"/>
    </source>
</evidence>
<proteinExistence type="predicted"/>
<dbReference type="Pfam" id="PF01926">
    <property type="entry name" value="MMR_HSR1"/>
    <property type="match status" value="1"/>
</dbReference>
<evidence type="ECO:0000259" key="1">
    <source>
        <dbReference type="Pfam" id="PF01926"/>
    </source>
</evidence>
<reference evidence="2" key="1">
    <citation type="submission" date="2018-11" db="EMBL/GenBank/DDBJ databases">
        <title>FDA dAtabase for Regulatory Grade micrObial Sequences (FDA-ARGOS): Supporting development and validation of Infectious Disease Dx tests.</title>
        <authorList>
            <person name="Bliska J."/>
            <person name="Cleland M.-M."/>
            <person name="Tallon L."/>
            <person name="Sadzewicz L."/>
            <person name="Zhao X."/>
            <person name="Vavikolanu K."/>
            <person name="Mehta A."/>
            <person name="Aluvathingal J."/>
            <person name="Nadendla S."/>
            <person name="Yan Y."/>
            <person name="Sichtig H."/>
        </authorList>
    </citation>
    <scope>NUCLEOTIDE SEQUENCE [LARGE SCALE GENOMIC DNA]</scope>
    <source>
        <strain evidence="2">FDAARGOS_581</strain>
    </source>
</reference>
<dbReference type="PANTHER" id="PTHR42714:SF2">
    <property type="entry name" value="TRNA MODIFICATION GTPASE GTPBP3, MITOCHONDRIAL"/>
    <property type="match status" value="1"/>
</dbReference>
<dbReference type="PANTHER" id="PTHR42714">
    <property type="entry name" value="TRNA MODIFICATION GTPASE GTPBP3"/>
    <property type="match status" value="1"/>
</dbReference>
<dbReference type="SUPFAM" id="SSF52540">
    <property type="entry name" value="P-loop containing nucleoside triphosphate hydrolases"/>
    <property type="match status" value="1"/>
</dbReference>
<dbReference type="EMBL" id="CP033713">
    <property type="protein sequence ID" value="AYW90626.1"/>
    <property type="molecule type" value="Genomic_DNA"/>
</dbReference>
<sequence>MKKTDASHIFYSSLDTLPKNLTKKIIRHIDNVINYEPIIGIMGKTGAGKSSFCNAIFSQPLSPTSNVHACTRKAKSFRLSIGSRQMTIIDLPGVGESSDRDKEYQDLYEQWLPKLDLIIWVIKADDRALSVDQHFYQNVICAVPEYRDKVIFVLNQVDKIEPCREWDCIQNCPSSEQKETLALKIRAVEDAMGYPRHAIKAISAVYGYNLPAIIKDIIYALPRRATSCFTTQIRPTFKSEAIEKKARQDFSETMGHAFDRAVEQITLPALVIKTVKAAKDVIVSMASSLWSFFF</sequence>
<protein>
    <recommendedName>
        <fullName evidence="1">G domain-containing protein</fullName>
    </recommendedName>
</protein>
<gene>
    <name evidence="2" type="ORF">EGX47_04320</name>
</gene>
<dbReference type="Gene3D" id="3.40.50.300">
    <property type="entry name" value="P-loop containing nucleotide triphosphate hydrolases"/>
    <property type="match status" value="1"/>
</dbReference>
<dbReference type="InterPro" id="IPR006073">
    <property type="entry name" value="GTP-bd"/>
</dbReference>
<dbReference type="CDD" id="cd11383">
    <property type="entry name" value="YfjP"/>
    <property type="match status" value="1"/>
</dbReference>
<accession>A0ABM7ADW1</accession>
<dbReference type="RefSeq" id="WP_123784341.1">
    <property type="nucleotide sequence ID" value="NZ_CP033713.1"/>
</dbReference>
<dbReference type="Proteomes" id="UP000268669">
    <property type="component" value="Chromosome"/>
</dbReference>
<evidence type="ECO:0000313" key="3">
    <source>
        <dbReference type="Proteomes" id="UP000268669"/>
    </source>
</evidence>
<name>A0ABM7ADW1_YERPU</name>
<feature type="domain" description="G" evidence="1">
    <location>
        <begin position="39"/>
        <end position="155"/>
    </location>
</feature>
<keyword evidence="3" id="KW-1185">Reference proteome</keyword>
<dbReference type="InterPro" id="IPR027417">
    <property type="entry name" value="P-loop_NTPase"/>
</dbReference>
<organism evidence="2 3">
    <name type="scientific">Yersinia pseudotuberculosis</name>
    <dbReference type="NCBI Taxonomy" id="633"/>
    <lineage>
        <taxon>Bacteria</taxon>
        <taxon>Pseudomonadati</taxon>
        <taxon>Pseudomonadota</taxon>
        <taxon>Gammaproteobacteria</taxon>
        <taxon>Enterobacterales</taxon>
        <taxon>Yersiniaceae</taxon>
        <taxon>Yersinia</taxon>
    </lineage>
</organism>